<name>A0ABT1Z5T3_9ACTN</name>
<dbReference type="RefSeq" id="WP_258498391.1">
    <property type="nucleotide sequence ID" value="NZ_JANSKA010000001.1"/>
</dbReference>
<sequence length="276" mass="28710">MAGFGHARKAMASDFDGTLFFGIGGRVHPLHRFLPRDLAAIEEFRAEGGLFGVCTGRPLGAVLDDAGNALSFDFAVTSSGACVSDAEGNTLFSREIPNDDVRAVLDVAHGQTSRPSFLAVKSGYLVLGESSIPGLPKAFLKRLRVVSSVDEALSVEPGERGESVQVVSLGFASQERAASFVAGVGERLGGRVAAFQNLDSVDVVPAGCSKGTGLAIARERFGLGLVGGIGDSFNDLPLLGEADVAYTFNRAPEVVRASADVLVDDVAEALADLGRR</sequence>
<gene>
    <name evidence="1" type="ORF">NVS32_01160</name>
</gene>
<proteinExistence type="predicted"/>
<accession>A0ABT1Z5T3</accession>
<keyword evidence="2" id="KW-1185">Reference proteome</keyword>
<dbReference type="InterPro" id="IPR023214">
    <property type="entry name" value="HAD_sf"/>
</dbReference>
<dbReference type="Pfam" id="PF08282">
    <property type="entry name" value="Hydrolase_3"/>
    <property type="match status" value="1"/>
</dbReference>
<dbReference type="Proteomes" id="UP001204320">
    <property type="component" value="Unassembled WGS sequence"/>
</dbReference>
<reference evidence="1 2" key="1">
    <citation type="submission" date="2022-08" db="EMBL/GenBank/DDBJ databases">
        <title>Tractidigestivibacter montrealensis type strain KD21.</title>
        <authorList>
            <person name="Diop K."/>
            <person name="Richard C."/>
            <person name="Routy B."/>
        </authorList>
    </citation>
    <scope>NUCLEOTIDE SEQUENCE [LARGE SCALE GENOMIC DNA]</scope>
    <source>
        <strain evidence="1 2">KD21</strain>
    </source>
</reference>
<dbReference type="PANTHER" id="PTHR10000">
    <property type="entry name" value="PHOSPHOSERINE PHOSPHATASE"/>
    <property type="match status" value="1"/>
</dbReference>
<dbReference type="GO" id="GO:0016787">
    <property type="term" value="F:hydrolase activity"/>
    <property type="evidence" value="ECO:0007669"/>
    <property type="project" value="UniProtKB-KW"/>
</dbReference>
<protein>
    <submittedName>
        <fullName evidence="1">HAD hydrolase family protein</fullName>
    </submittedName>
</protein>
<evidence type="ECO:0000313" key="1">
    <source>
        <dbReference type="EMBL" id="MCR9035569.1"/>
    </source>
</evidence>
<dbReference type="InterPro" id="IPR036412">
    <property type="entry name" value="HAD-like_sf"/>
</dbReference>
<dbReference type="Gene3D" id="3.30.1240.10">
    <property type="match status" value="1"/>
</dbReference>
<dbReference type="SUPFAM" id="SSF56784">
    <property type="entry name" value="HAD-like"/>
    <property type="match status" value="1"/>
</dbReference>
<dbReference type="Gene3D" id="3.40.50.1000">
    <property type="entry name" value="HAD superfamily/HAD-like"/>
    <property type="match status" value="1"/>
</dbReference>
<evidence type="ECO:0000313" key="2">
    <source>
        <dbReference type="Proteomes" id="UP001204320"/>
    </source>
</evidence>
<organism evidence="1 2">
    <name type="scientific">Tractidigestivibacter montrealensis</name>
    <dbReference type="NCBI Taxonomy" id="2972466"/>
    <lineage>
        <taxon>Bacteria</taxon>
        <taxon>Bacillati</taxon>
        <taxon>Actinomycetota</taxon>
        <taxon>Coriobacteriia</taxon>
        <taxon>Coriobacteriales</taxon>
        <taxon>Atopobiaceae</taxon>
        <taxon>Tractidigestivibacter</taxon>
    </lineage>
</organism>
<dbReference type="PANTHER" id="PTHR10000:SF8">
    <property type="entry name" value="HAD SUPERFAMILY HYDROLASE-LIKE, TYPE 3"/>
    <property type="match status" value="1"/>
</dbReference>
<comment type="caution">
    <text evidence="1">The sequence shown here is derived from an EMBL/GenBank/DDBJ whole genome shotgun (WGS) entry which is preliminary data.</text>
</comment>
<dbReference type="EMBL" id="JANSKA010000001">
    <property type="protein sequence ID" value="MCR9035569.1"/>
    <property type="molecule type" value="Genomic_DNA"/>
</dbReference>
<keyword evidence="1" id="KW-0378">Hydrolase</keyword>